<organism evidence="1 2">
    <name type="scientific">Pseudomonas peli</name>
    <dbReference type="NCBI Taxonomy" id="592361"/>
    <lineage>
        <taxon>Bacteria</taxon>
        <taxon>Pseudomonadati</taxon>
        <taxon>Pseudomonadota</taxon>
        <taxon>Gammaproteobacteria</taxon>
        <taxon>Pseudomonadales</taxon>
        <taxon>Pseudomonadaceae</taxon>
        <taxon>Pseudomonas</taxon>
    </lineage>
</organism>
<sequence>MGRSLLRALAWNESNAAKVTIIVNDEGASINFNYVNKVP</sequence>
<comment type="caution">
    <text evidence="1">The sequence shown here is derived from an EMBL/GenBank/DDBJ whole genome shotgun (WGS) entry which is preliminary data.</text>
</comment>
<keyword evidence="2" id="KW-1185">Reference proteome</keyword>
<name>A0AB37Z988_9PSED</name>
<evidence type="ECO:0000313" key="2">
    <source>
        <dbReference type="Proteomes" id="UP000242418"/>
    </source>
</evidence>
<dbReference type="EMBL" id="FMTL01000002">
    <property type="protein sequence ID" value="SCW70717.1"/>
    <property type="molecule type" value="Genomic_DNA"/>
</dbReference>
<reference evidence="1 2" key="1">
    <citation type="submission" date="2016-10" db="EMBL/GenBank/DDBJ databases">
        <authorList>
            <person name="Varghese N."/>
            <person name="Submissions S."/>
        </authorList>
    </citation>
    <scope>NUCLEOTIDE SEQUENCE [LARGE SCALE GENOMIC DNA]</scope>
    <source>
        <strain evidence="1 2">DSM 17833</strain>
    </source>
</reference>
<dbReference type="Proteomes" id="UP000242418">
    <property type="component" value="Unassembled WGS sequence"/>
</dbReference>
<dbReference type="AlphaFoldDB" id="A0AB37Z988"/>
<proteinExistence type="predicted"/>
<evidence type="ECO:0000313" key="1">
    <source>
        <dbReference type="EMBL" id="SCW70717.1"/>
    </source>
</evidence>
<accession>A0AB37Z988</accession>
<protein>
    <submittedName>
        <fullName evidence="1">Uncharacterized protein</fullName>
    </submittedName>
</protein>
<gene>
    <name evidence="1" type="ORF">SAMN05216370_2997</name>
</gene>